<name>A0A0F9GI00_9ZZZZ</name>
<feature type="non-terminal residue" evidence="1">
    <location>
        <position position="1"/>
    </location>
</feature>
<evidence type="ECO:0000313" key="1">
    <source>
        <dbReference type="EMBL" id="KKL62777.1"/>
    </source>
</evidence>
<accession>A0A0F9GI00</accession>
<comment type="caution">
    <text evidence="1">The sequence shown here is derived from an EMBL/GenBank/DDBJ whole genome shotgun (WGS) entry which is preliminary data.</text>
</comment>
<organism evidence="1">
    <name type="scientific">marine sediment metagenome</name>
    <dbReference type="NCBI Taxonomy" id="412755"/>
    <lineage>
        <taxon>unclassified sequences</taxon>
        <taxon>metagenomes</taxon>
        <taxon>ecological metagenomes</taxon>
    </lineage>
</organism>
<dbReference type="AlphaFoldDB" id="A0A0F9GI00"/>
<protein>
    <submittedName>
        <fullName evidence="1">Uncharacterized protein</fullName>
    </submittedName>
</protein>
<proteinExistence type="predicted"/>
<gene>
    <name evidence="1" type="ORF">LCGC14_2181880</name>
</gene>
<sequence length="48" mass="5483">REAIENQPCQRLVIGDGTDNGIPCRRRSCLNHRPSTHIDNTIHSLEMK</sequence>
<reference evidence="1" key="1">
    <citation type="journal article" date="2015" name="Nature">
        <title>Complex archaea that bridge the gap between prokaryotes and eukaryotes.</title>
        <authorList>
            <person name="Spang A."/>
            <person name="Saw J.H."/>
            <person name="Jorgensen S.L."/>
            <person name="Zaremba-Niedzwiedzka K."/>
            <person name="Martijn J."/>
            <person name="Lind A.E."/>
            <person name="van Eijk R."/>
            <person name="Schleper C."/>
            <person name="Guy L."/>
            <person name="Ettema T.J."/>
        </authorList>
    </citation>
    <scope>NUCLEOTIDE SEQUENCE</scope>
</reference>
<dbReference type="EMBL" id="LAZR01028385">
    <property type="protein sequence ID" value="KKL62777.1"/>
    <property type="molecule type" value="Genomic_DNA"/>
</dbReference>